<keyword evidence="2" id="KW-1185">Reference proteome</keyword>
<proteinExistence type="predicted"/>
<organism evidence="1 2">
    <name type="scientific">Leishmania naiffi</name>
    <dbReference type="NCBI Taxonomy" id="5678"/>
    <lineage>
        <taxon>Eukaryota</taxon>
        <taxon>Discoba</taxon>
        <taxon>Euglenozoa</taxon>
        <taxon>Kinetoplastea</taxon>
        <taxon>Metakinetoplastina</taxon>
        <taxon>Trypanosomatida</taxon>
        <taxon>Trypanosomatidae</taxon>
        <taxon>Leishmaniinae</taxon>
        <taxon>Leishmania</taxon>
        <taxon>Leishmania naiffi species complex</taxon>
    </lineage>
</organism>
<dbReference type="AlphaFoldDB" id="A0AAW3BK23"/>
<gene>
    <name evidence="1" type="ORF">Q4I28_005223</name>
</gene>
<accession>A0AAW3BK23</accession>
<name>A0AAW3BK23_9TRYP</name>
<dbReference type="EMBL" id="JBAMZN010000030">
    <property type="protein sequence ID" value="KAL0521863.1"/>
    <property type="molecule type" value="Genomic_DNA"/>
</dbReference>
<protein>
    <submittedName>
        <fullName evidence="1">Uncharacterized protein</fullName>
    </submittedName>
</protein>
<sequence>MSLTLSQSAFSYIKDAPSVDLTSFHHVVRGAMRARMVTSINPNALESKLEDELNDYEERCNKILMDT</sequence>
<comment type="caution">
    <text evidence="1">The sequence shown here is derived from an EMBL/GenBank/DDBJ whole genome shotgun (WGS) entry which is preliminary data.</text>
</comment>
<evidence type="ECO:0000313" key="2">
    <source>
        <dbReference type="Proteomes" id="UP001501274"/>
    </source>
</evidence>
<dbReference type="Proteomes" id="UP001501274">
    <property type="component" value="Unassembled WGS sequence"/>
</dbReference>
<reference evidence="1 2" key="1">
    <citation type="submission" date="2024-02" db="EMBL/GenBank/DDBJ databases">
        <title>FIRST GENOME SEQUENCES OF Leishmania (Viannia) shawi, Leishmania (Viannia) lindenbergi AND Leishmania (Viannia) utingensis.</title>
        <authorList>
            <person name="Resadore F."/>
            <person name="Custodio M.G.F."/>
            <person name="Boite M.C."/>
            <person name="Cupolillo E."/>
            <person name="Ferreira G.E.M."/>
        </authorList>
    </citation>
    <scope>NUCLEOTIDE SEQUENCE [LARGE SCALE GENOMIC DNA]</scope>
    <source>
        <strain evidence="1 2">MDAS/BR/1979/M5533</strain>
    </source>
</reference>
<evidence type="ECO:0000313" key="1">
    <source>
        <dbReference type="EMBL" id="KAL0521863.1"/>
    </source>
</evidence>